<accession>A0A150XAF7</accession>
<name>A0A150XAF7_9BACT</name>
<reference evidence="1 2" key="1">
    <citation type="submission" date="2016-01" db="EMBL/GenBank/DDBJ databases">
        <title>Genome sequencing of Roseivirga spongicola UST030701-084.</title>
        <authorList>
            <person name="Selvaratnam C."/>
            <person name="Thevarajoo S."/>
            <person name="Goh K.M."/>
            <person name="Ee R."/>
            <person name="Chan K.-G."/>
            <person name="Chong C.S."/>
        </authorList>
    </citation>
    <scope>NUCLEOTIDE SEQUENCE [LARGE SCALE GENOMIC DNA]</scope>
    <source>
        <strain evidence="1 2">UST030701-084</strain>
    </source>
</reference>
<comment type="caution">
    <text evidence="1">The sequence shown here is derived from an EMBL/GenBank/DDBJ whole genome shotgun (WGS) entry which is preliminary data.</text>
</comment>
<proteinExistence type="predicted"/>
<dbReference type="EMBL" id="LRPC01000012">
    <property type="protein sequence ID" value="KYG75719.1"/>
    <property type="molecule type" value="Genomic_DNA"/>
</dbReference>
<dbReference type="RefSeq" id="WP_068219463.1">
    <property type="nucleotide sequence ID" value="NZ_CP139724.1"/>
</dbReference>
<sequence length="143" mass="16328">MNQLGFAIANIRTKEFAILEENFNQEMDDEFSTGFRIAANAQEKFIAVNFEVQFKSQKKTVIKLAVECAFEIEENAFKSFLNEEKEEVSIPGVFCRHLAVITVGTTRGILHEKLNETQFEDVILPSINVTEHIQEETVILKSK</sequence>
<dbReference type="OrthoDB" id="595022at2"/>
<gene>
    <name evidence="1" type="ORF">AWW68_07745</name>
</gene>
<evidence type="ECO:0000313" key="2">
    <source>
        <dbReference type="Proteomes" id="UP000075606"/>
    </source>
</evidence>
<dbReference type="Proteomes" id="UP000075606">
    <property type="component" value="Unassembled WGS sequence"/>
</dbReference>
<organism evidence="1 2">
    <name type="scientific">Roseivirga spongicola</name>
    <dbReference type="NCBI Taxonomy" id="333140"/>
    <lineage>
        <taxon>Bacteria</taxon>
        <taxon>Pseudomonadati</taxon>
        <taxon>Bacteroidota</taxon>
        <taxon>Cytophagia</taxon>
        <taxon>Cytophagales</taxon>
        <taxon>Roseivirgaceae</taxon>
        <taxon>Roseivirga</taxon>
    </lineage>
</organism>
<keyword evidence="2" id="KW-1185">Reference proteome</keyword>
<protein>
    <submittedName>
        <fullName evidence="1">Uncharacterized protein</fullName>
    </submittedName>
</protein>
<dbReference type="STRING" id="333140.AWW68_07745"/>
<evidence type="ECO:0000313" key="1">
    <source>
        <dbReference type="EMBL" id="KYG75719.1"/>
    </source>
</evidence>
<dbReference type="AlphaFoldDB" id="A0A150XAF7"/>